<dbReference type="InParanoid" id="D8TVK3"/>
<evidence type="ECO:0000259" key="3">
    <source>
        <dbReference type="PROSITE" id="PS50011"/>
    </source>
</evidence>
<dbReference type="GO" id="GO:0005524">
    <property type="term" value="F:ATP binding"/>
    <property type="evidence" value="ECO:0007669"/>
    <property type="project" value="UniProtKB-KW"/>
</dbReference>
<dbReference type="Gene3D" id="1.10.510.10">
    <property type="entry name" value="Transferase(Phosphotransferase) domain 1"/>
    <property type="match status" value="1"/>
</dbReference>
<dbReference type="AlphaFoldDB" id="D8TVK3"/>
<dbReference type="STRING" id="3068.D8TVK3"/>
<dbReference type="OrthoDB" id="547430at2759"/>
<evidence type="ECO:0000313" key="4">
    <source>
        <dbReference type="EMBL" id="EFJ48596.1"/>
    </source>
</evidence>
<protein>
    <recommendedName>
        <fullName evidence="3">Protein kinase domain-containing protein</fullName>
    </recommendedName>
</protein>
<evidence type="ECO:0000256" key="1">
    <source>
        <dbReference type="ARBA" id="ARBA00022741"/>
    </source>
</evidence>
<dbReference type="InterPro" id="IPR008271">
    <property type="entry name" value="Ser/Thr_kinase_AS"/>
</dbReference>
<name>D8TVK3_VOLCA</name>
<organism evidence="5">
    <name type="scientific">Volvox carteri f. nagariensis</name>
    <dbReference type="NCBI Taxonomy" id="3068"/>
    <lineage>
        <taxon>Eukaryota</taxon>
        <taxon>Viridiplantae</taxon>
        <taxon>Chlorophyta</taxon>
        <taxon>core chlorophytes</taxon>
        <taxon>Chlorophyceae</taxon>
        <taxon>CS clade</taxon>
        <taxon>Chlamydomonadales</taxon>
        <taxon>Volvocaceae</taxon>
        <taxon>Volvox</taxon>
    </lineage>
</organism>
<feature type="domain" description="Protein kinase" evidence="3">
    <location>
        <begin position="20"/>
        <end position="283"/>
    </location>
</feature>
<dbReference type="Proteomes" id="UP000001058">
    <property type="component" value="Unassembled WGS sequence"/>
</dbReference>
<dbReference type="KEGG" id="vcn:VOLCADRAFT_60205"/>
<dbReference type="PROSITE" id="PS50011">
    <property type="entry name" value="PROTEIN_KINASE_DOM"/>
    <property type="match status" value="1"/>
</dbReference>
<gene>
    <name evidence="4" type="ORF">VOLCADRAFT_60205</name>
</gene>
<dbReference type="InterPro" id="IPR011009">
    <property type="entry name" value="Kinase-like_dom_sf"/>
</dbReference>
<dbReference type="GO" id="GO:0004672">
    <property type="term" value="F:protein kinase activity"/>
    <property type="evidence" value="ECO:0007669"/>
    <property type="project" value="InterPro"/>
</dbReference>
<dbReference type="EMBL" id="GL378339">
    <property type="protein sequence ID" value="EFJ48596.1"/>
    <property type="molecule type" value="Genomic_DNA"/>
</dbReference>
<dbReference type="InterPro" id="IPR050117">
    <property type="entry name" value="MAPK"/>
</dbReference>
<evidence type="ECO:0000313" key="5">
    <source>
        <dbReference type="Proteomes" id="UP000001058"/>
    </source>
</evidence>
<dbReference type="Pfam" id="PF00069">
    <property type="entry name" value="Pkinase"/>
    <property type="match status" value="1"/>
</dbReference>
<dbReference type="PANTHER" id="PTHR24055">
    <property type="entry name" value="MITOGEN-ACTIVATED PROTEIN KINASE"/>
    <property type="match status" value="1"/>
</dbReference>
<dbReference type="SUPFAM" id="SSF56112">
    <property type="entry name" value="Protein kinase-like (PK-like)"/>
    <property type="match status" value="1"/>
</dbReference>
<keyword evidence="2" id="KW-0067">ATP-binding</keyword>
<dbReference type="SMART" id="SM00220">
    <property type="entry name" value="S_TKc"/>
    <property type="match status" value="1"/>
</dbReference>
<dbReference type="RefSeq" id="XP_002950395.1">
    <property type="nucleotide sequence ID" value="XM_002950349.1"/>
</dbReference>
<accession>D8TVK3</accession>
<keyword evidence="1" id="KW-0547">Nucleotide-binding</keyword>
<dbReference type="PROSITE" id="PS00108">
    <property type="entry name" value="PROTEIN_KINASE_ST"/>
    <property type="match status" value="1"/>
</dbReference>
<dbReference type="eggNOG" id="KOG0593">
    <property type="taxonomic scope" value="Eukaryota"/>
</dbReference>
<proteinExistence type="predicted"/>
<dbReference type="GeneID" id="9616680"/>
<evidence type="ECO:0000256" key="2">
    <source>
        <dbReference type="ARBA" id="ARBA00022840"/>
    </source>
</evidence>
<dbReference type="InterPro" id="IPR000719">
    <property type="entry name" value="Prot_kinase_dom"/>
</dbReference>
<dbReference type="Gene3D" id="3.30.200.20">
    <property type="entry name" value="Phosphorylase Kinase, domain 1"/>
    <property type="match status" value="1"/>
</dbReference>
<keyword evidence="5" id="KW-1185">Reference proteome</keyword>
<reference evidence="4 5" key="1">
    <citation type="journal article" date="2010" name="Science">
        <title>Genomic analysis of organismal complexity in the multicellular green alga Volvox carteri.</title>
        <authorList>
            <person name="Prochnik S.E."/>
            <person name="Umen J."/>
            <person name="Nedelcu A.M."/>
            <person name="Hallmann A."/>
            <person name="Miller S.M."/>
            <person name="Nishii I."/>
            <person name="Ferris P."/>
            <person name="Kuo A."/>
            <person name="Mitros T."/>
            <person name="Fritz-Laylin L.K."/>
            <person name="Hellsten U."/>
            <person name="Chapman J."/>
            <person name="Simakov O."/>
            <person name="Rensing S.A."/>
            <person name="Terry A."/>
            <person name="Pangilinan J."/>
            <person name="Kapitonov V."/>
            <person name="Jurka J."/>
            <person name="Salamov A."/>
            <person name="Shapiro H."/>
            <person name="Schmutz J."/>
            <person name="Grimwood J."/>
            <person name="Lindquist E."/>
            <person name="Lucas S."/>
            <person name="Grigoriev I.V."/>
            <person name="Schmitt R."/>
            <person name="Kirk D."/>
            <person name="Rokhsar D.S."/>
        </authorList>
    </citation>
    <scope>NUCLEOTIDE SEQUENCE [LARGE SCALE GENOMIC DNA]</scope>
    <source>
        <strain evidence="5">f. Nagariensis / Eve</strain>
    </source>
</reference>
<sequence>MGLLADGCSNDSAECALQRFELLGRNGAGANSTVFKCRDTASGAIVAVKKLEGSTVPQVRLQLPLTYLQAAIMRACAHENCVTLLEAHQGLTSGVIYLVMEHAEHSLSRELLLNPRGLPLPKAKLVIFQLASALELIHGKKVVHGDIKPANVLLTAQCNSKLCDFGSATSVVLSGGDDSTQALRTDEVSSRWYCAPESLLGAPGSAASDIWALGCILGELVTGKPLMAGGQNELDQLSCVVAMIGQLSRAQEKLLQLLPRQQRAKLEEARARGPLLDRYAGWVGA</sequence>